<dbReference type="InParanoid" id="A0A1V9XB78"/>
<comment type="caution">
    <text evidence="1">The sequence shown here is derived from an EMBL/GenBank/DDBJ whole genome shotgun (WGS) entry which is preliminary data.</text>
</comment>
<gene>
    <name evidence="1" type="ORF">BIW11_11516</name>
</gene>
<proteinExistence type="predicted"/>
<dbReference type="EMBL" id="MNPL01016943">
    <property type="protein sequence ID" value="OQR70618.1"/>
    <property type="molecule type" value="Genomic_DNA"/>
</dbReference>
<accession>A0A1V9XB78</accession>
<evidence type="ECO:0000313" key="2">
    <source>
        <dbReference type="Proteomes" id="UP000192247"/>
    </source>
</evidence>
<organism evidence="1 2">
    <name type="scientific">Tropilaelaps mercedesae</name>
    <dbReference type="NCBI Taxonomy" id="418985"/>
    <lineage>
        <taxon>Eukaryota</taxon>
        <taxon>Metazoa</taxon>
        <taxon>Ecdysozoa</taxon>
        <taxon>Arthropoda</taxon>
        <taxon>Chelicerata</taxon>
        <taxon>Arachnida</taxon>
        <taxon>Acari</taxon>
        <taxon>Parasitiformes</taxon>
        <taxon>Mesostigmata</taxon>
        <taxon>Gamasina</taxon>
        <taxon>Dermanyssoidea</taxon>
        <taxon>Laelapidae</taxon>
        <taxon>Tropilaelaps</taxon>
    </lineage>
</organism>
<name>A0A1V9XB78_9ACAR</name>
<feature type="non-terminal residue" evidence="1">
    <location>
        <position position="82"/>
    </location>
</feature>
<dbReference type="Proteomes" id="UP000192247">
    <property type="component" value="Unassembled WGS sequence"/>
</dbReference>
<reference evidence="1 2" key="1">
    <citation type="journal article" date="2017" name="Gigascience">
        <title>Draft genome of the honey bee ectoparasitic mite, Tropilaelaps mercedesae, is shaped by the parasitic life history.</title>
        <authorList>
            <person name="Dong X."/>
            <person name="Armstrong S.D."/>
            <person name="Xia D."/>
            <person name="Makepeace B.L."/>
            <person name="Darby A.C."/>
            <person name="Kadowaki T."/>
        </authorList>
    </citation>
    <scope>NUCLEOTIDE SEQUENCE [LARGE SCALE GENOMIC DNA]</scope>
    <source>
        <strain evidence="1">Wuxi-XJTLU</strain>
    </source>
</reference>
<evidence type="ECO:0000313" key="1">
    <source>
        <dbReference type="EMBL" id="OQR70618.1"/>
    </source>
</evidence>
<sequence length="82" mass="8800">MEAEPETEFTYEIAEDVGDGQAVELAGGGTASAGEEEGEYIEVQADEHGNLIRDEDGNLIQYVPIDGGDDAAEQHDDPTHHE</sequence>
<keyword evidence="2" id="KW-1185">Reference proteome</keyword>
<protein>
    <submittedName>
        <fullName evidence="1">Uncharacterized protein</fullName>
    </submittedName>
</protein>
<dbReference type="AlphaFoldDB" id="A0A1V9XB78"/>